<keyword evidence="2" id="KW-1185">Reference proteome</keyword>
<dbReference type="EMBL" id="JBHUCX010000024">
    <property type="protein sequence ID" value="MFD1675010.1"/>
    <property type="molecule type" value="Genomic_DNA"/>
</dbReference>
<protein>
    <submittedName>
        <fullName evidence="1">Uncharacterized protein</fullName>
    </submittedName>
</protein>
<dbReference type="RefSeq" id="WP_377942881.1">
    <property type="nucleotide sequence ID" value="NZ_JBHUCX010000024.1"/>
</dbReference>
<proteinExistence type="predicted"/>
<evidence type="ECO:0000313" key="1">
    <source>
        <dbReference type="EMBL" id="MFD1675010.1"/>
    </source>
</evidence>
<organism evidence="1 2">
    <name type="scientific">Alicyclobacillus fodiniaquatilis</name>
    <dbReference type="NCBI Taxonomy" id="1661150"/>
    <lineage>
        <taxon>Bacteria</taxon>
        <taxon>Bacillati</taxon>
        <taxon>Bacillota</taxon>
        <taxon>Bacilli</taxon>
        <taxon>Bacillales</taxon>
        <taxon>Alicyclobacillaceae</taxon>
        <taxon>Alicyclobacillus</taxon>
    </lineage>
</organism>
<gene>
    <name evidence="1" type="ORF">ACFSB2_09920</name>
</gene>
<comment type="caution">
    <text evidence="1">The sequence shown here is derived from an EMBL/GenBank/DDBJ whole genome shotgun (WGS) entry which is preliminary data.</text>
</comment>
<sequence length="133" mass="14402">MMQLLKQEKAFTLVSVLTWVGAMALLLTSMVSAAQISLAVGTRYLAQTACYALTKSVANMILQQLATGDTIASTTQVFHGVPVQIDAEQEQSGVLDVKIQAVEGNVTNTISFTYDTIAHRLRNWQDNSPGIVE</sequence>
<name>A0ABW4JIK1_9BACL</name>
<dbReference type="Proteomes" id="UP001597079">
    <property type="component" value="Unassembled WGS sequence"/>
</dbReference>
<evidence type="ECO:0000313" key="2">
    <source>
        <dbReference type="Proteomes" id="UP001597079"/>
    </source>
</evidence>
<accession>A0ABW4JIK1</accession>
<reference evidence="2" key="1">
    <citation type="journal article" date="2019" name="Int. J. Syst. Evol. Microbiol.">
        <title>The Global Catalogue of Microorganisms (GCM) 10K type strain sequencing project: providing services to taxonomists for standard genome sequencing and annotation.</title>
        <authorList>
            <consortium name="The Broad Institute Genomics Platform"/>
            <consortium name="The Broad Institute Genome Sequencing Center for Infectious Disease"/>
            <person name="Wu L."/>
            <person name="Ma J."/>
        </authorList>
    </citation>
    <scope>NUCLEOTIDE SEQUENCE [LARGE SCALE GENOMIC DNA]</scope>
    <source>
        <strain evidence="2">CGMCC 1.12286</strain>
    </source>
</reference>